<accession>A0ABV6YP48</accession>
<keyword evidence="5 7" id="KW-1133">Transmembrane helix</keyword>
<evidence type="ECO:0000256" key="5">
    <source>
        <dbReference type="ARBA" id="ARBA00022989"/>
    </source>
</evidence>
<feature type="transmembrane region" description="Helical" evidence="7">
    <location>
        <begin position="388"/>
        <end position="411"/>
    </location>
</feature>
<keyword evidence="3" id="KW-1003">Cell membrane</keyword>
<evidence type="ECO:0000256" key="2">
    <source>
        <dbReference type="ARBA" id="ARBA00005236"/>
    </source>
</evidence>
<evidence type="ECO:0000259" key="8">
    <source>
        <dbReference type="Pfam" id="PF02687"/>
    </source>
</evidence>
<keyword evidence="6 7" id="KW-0472">Membrane</keyword>
<feature type="transmembrane region" description="Helical" evidence="7">
    <location>
        <begin position="327"/>
        <end position="357"/>
    </location>
</feature>
<comment type="similarity">
    <text evidence="2">Belongs to the ABC-4 integral membrane protein family. LolC/E subfamily.</text>
</comment>
<evidence type="ECO:0000256" key="3">
    <source>
        <dbReference type="ARBA" id="ARBA00022475"/>
    </source>
</evidence>
<dbReference type="EMBL" id="JBHPEI010000038">
    <property type="protein sequence ID" value="MFC1799861.1"/>
    <property type="molecule type" value="Genomic_DNA"/>
</dbReference>
<evidence type="ECO:0000256" key="1">
    <source>
        <dbReference type="ARBA" id="ARBA00004651"/>
    </source>
</evidence>
<evidence type="ECO:0000256" key="6">
    <source>
        <dbReference type="ARBA" id="ARBA00023136"/>
    </source>
</evidence>
<feature type="transmembrane region" description="Helical" evidence="7">
    <location>
        <begin position="284"/>
        <end position="306"/>
    </location>
</feature>
<keyword evidence="10" id="KW-1185">Reference proteome</keyword>
<gene>
    <name evidence="9" type="ORF">ACFL2Z_03010</name>
</gene>
<feature type="domain" description="ABC3 transporter permease C-terminal" evidence="8">
    <location>
        <begin position="286"/>
        <end position="412"/>
    </location>
</feature>
<comment type="caution">
    <text evidence="9">The sequence shown here is derived from an EMBL/GenBank/DDBJ whole genome shotgun (WGS) entry which is preliminary data.</text>
</comment>
<dbReference type="InterPro" id="IPR051447">
    <property type="entry name" value="Lipoprotein-release_system"/>
</dbReference>
<reference evidence="9 10" key="1">
    <citation type="submission" date="2024-09" db="EMBL/GenBank/DDBJ databases">
        <authorList>
            <person name="D'Angelo T."/>
        </authorList>
    </citation>
    <scope>NUCLEOTIDE SEQUENCE [LARGE SCALE GENOMIC DNA]</scope>
    <source>
        <strain evidence="9">SAG AM-311-F02</strain>
    </source>
</reference>
<evidence type="ECO:0000313" key="9">
    <source>
        <dbReference type="EMBL" id="MFC1799861.1"/>
    </source>
</evidence>
<evidence type="ECO:0000256" key="7">
    <source>
        <dbReference type="SAM" id="Phobius"/>
    </source>
</evidence>
<feature type="transmembrane region" description="Helical" evidence="7">
    <location>
        <begin position="20"/>
        <end position="41"/>
    </location>
</feature>
<comment type="subcellular location">
    <subcellularLocation>
        <location evidence="1">Cell membrane</location>
        <topology evidence="1">Multi-pass membrane protein</topology>
    </subcellularLocation>
</comment>
<evidence type="ECO:0000256" key="4">
    <source>
        <dbReference type="ARBA" id="ARBA00022692"/>
    </source>
</evidence>
<dbReference type="PANTHER" id="PTHR30489:SF0">
    <property type="entry name" value="LIPOPROTEIN-RELEASING SYSTEM TRANSMEMBRANE PROTEIN LOLE"/>
    <property type="match status" value="1"/>
</dbReference>
<sequence length="424" mass="46459">MTRFLLKGLLRDRNRSLFPVIIVMLGVMVSVLMYCFMLGVMDDMIRSNAKLDTGHVKVMTRAYEEIAQQLPNDLALAGVDGIISDLERGYSGMEWVPRIRFAGLLDIPDENGETRSQGPVMGIAADLLGQGSKEVQRLNLETAVVRGRLPEKPDEILISEEFALSLDVEIGDLATLISATSTGSMALQNFRLVGTIKFGVGALDRNMMIADIHDVQYALDMDNGASELLGFFPNLIYDEVEAERVMESFNAGVEDPEDDFAPVMLTLSGQHGLGEYLDMMNLRILIILGSFFFVMSMVLWNAGLMSGIRRFGEIGVRLAIGESKMHVYTSLLVESLLVGIAGSAIGTALGLGISYYLQEVGWDISGMMEGTNMIMADVMRARVTPASYYIGFVPGLLATFLGSAISGIAVFRRRTAQLFKELET</sequence>
<dbReference type="Proteomes" id="UP001594288">
    <property type="component" value="Unassembled WGS sequence"/>
</dbReference>
<organism evidence="9 10">
    <name type="scientific">Eiseniibacteriota bacterium</name>
    <dbReference type="NCBI Taxonomy" id="2212470"/>
    <lineage>
        <taxon>Bacteria</taxon>
        <taxon>Candidatus Eiseniibacteriota</taxon>
    </lineage>
</organism>
<dbReference type="Pfam" id="PF02687">
    <property type="entry name" value="FtsX"/>
    <property type="match status" value="1"/>
</dbReference>
<dbReference type="PANTHER" id="PTHR30489">
    <property type="entry name" value="LIPOPROTEIN-RELEASING SYSTEM TRANSMEMBRANE PROTEIN LOLE"/>
    <property type="match status" value="1"/>
</dbReference>
<name>A0ABV6YP48_UNCEI</name>
<evidence type="ECO:0000313" key="10">
    <source>
        <dbReference type="Proteomes" id="UP001594288"/>
    </source>
</evidence>
<proteinExistence type="inferred from homology"/>
<dbReference type="InterPro" id="IPR003838">
    <property type="entry name" value="ABC3_permease_C"/>
</dbReference>
<protein>
    <submittedName>
        <fullName evidence="9">ABC transporter permease</fullName>
    </submittedName>
</protein>
<keyword evidence="4 7" id="KW-0812">Transmembrane</keyword>